<accession>A0A1S1N289</accession>
<dbReference type="InterPro" id="IPR048357">
    <property type="entry name" value="MSG_insertion"/>
</dbReference>
<dbReference type="InterPro" id="IPR011076">
    <property type="entry name" value="Malate_synth_sf"/>
</dbReference>
<gene>
    <name evidence="2" type="ORF">BIW53_19290</name>
</gene>
<reference evidence="2 3" key="1">
    <citation type="submission" date="2016-10" db="EMBL/GenBank/DDBJ databases">
        <title>Pseudoalteromonas amylolytica sp. nov., isolated from the surface seawater.</title>
        <authorList>
            <person name="Wu Y.-H."/>
            <person name="Cheng H."/>
            <person name="Jin X.-B."/>
            <person name="Wang C.-S."/>
            <person name="Xu X.-W."/>
        </authorList>
    </citation>
    <scope>NUCLEOTIDE SEQUENCE [LARGE SCALE GENOMIC DNA]</scope>
    <source>
        <strain evidence="2 3">JCM 12483</strain>
    </source>
</reference>
<dbReference type="OrthoDB" id="5899875at2"/>
<dbReference type="GO" id="GO:0009436">
    <property type="term" value="P:glyoxylate catabolic process"/>
    <property type="evidence" value="ECO:0007669"/>
    <property type="project" value="TreeGrafter"/>
</dbReference>
<organism evidence="2 3">
    <name type="scientific">Pseudoalteromonas byunsanensis</name>
    <dbReference type="NCBI Taxonomy" id="327939"/>
    <lineage>
        <taxon>Bacteria</taxon>
        <taxon>Pseudomonadati</taxon>
        <taxon>Pseudomonadota</taxon>
        <taxon>Gammaproteobacteria</taxon>
        <taxon>Alteromonadales</taxon>
        <taxon>Pseudoalteromonadaceae</taxon>
        <taxon>Pseudoalteromonas</taxon>
    </lineage>
</organism>
<dbReference type="STRING" id="327939.BIW53_19290"/>
<dbReference type="PANTHER" id="PTHR42739">
    <property type="entry name" value="MALATE SYNTHASE G"/>
    <property type="match status" value="1"/>
</dbReference>
<dbReference type="GO" id="GO:0004474">
    <property type="term" value="F:malate synthase activity"/>
    <property type="evidence" value="ECO:0007669"/>
    <property type="project" value="InterPro"/>
</dbReference>
<comment type="caution">
    <text evidence="2">The sequence shown here is derived from an EMBL/GenBank/DDBJ whole genome shotgun (WGS) entry which is preliminary data.</text>
</comment>
<dbReference type="EMBL" id="MNAN01000037">
    <property type="protein sequence ID" value="OHU93500.1"/>
    <property type="molecule type" value="Genomic_DNA"/>
</dbReference>
<sequence>MTALTRSNFETQPKSCQKLSIAKQYLDQHCPLDHGSHLQATHYVVYYNHLMAFFADGSHCGLKYPKQFVALCGHRDDPSAILLKKSDNLHIEIAFNRCGETGKIDHANIDDIQVETQLSSVEHQAQQVQLNRMWMSFLTGVQTATHCKQYTAKDGNDYLL</sequence>
<dbReference type="Gene3D" id="2.170.170.11">
    <property type="entry name" value="Malate synthase G - maily-beta sub-domain"/>
    <property type="match status" value="1"/>
</dbReference>
<dbReference type="NCBIfam" id="NF006511">
    <property type="entry name" value="PRK08951.1"/>
    <property type="match status" value="1"/>
</dbReference>
<evidence type="ECO:0000313" key="2">
    <source>
        <dbReference type="EMBL" id="OHU93500.1"/>
    </source>
</evidence>
<dbReference type="InterPro" id="IPR006253">
    <property type="entry name" value="Malate_synthG"/>
</dbReference>
<feature type="domain" description="Malate synthase G alpha-beta insertion" evidence="1">
    <location>
        <begin position="22"/>
        <end position="85"/>
    </location>
</feature>
<dbReference type="AlphaFoldDB" id="A0A1S1N289"/>
<name>A0A1S1N289_9GAMM</name>
<dbReference type="GO" id="GO:0006097">
    <property type="term" value="P:glyoxylate cycle"/>
    <property type="evidence" value="ECO:0007669"/>
    <property type="project" value="InterPro"/>
</dbReference>
<protein>
    <submittedName>
        <fullName evidence="2">Malate synthase</fullName>
    </submittedName>
</protein>
<dbReference type="SUPFAM" id="SSF51645">
    <property type="entry name" value="Malate synthase G"/>
    <property type="match status" value="1"/>
</dbReference>
<dbReference type="RefSeq" id="WP_070993656.1">
    <property type="nucleotide sequence ID" value="NZ_CBCSHD010000012.1"/>
</dbReference>
<dbReference type="GO" id="GO:0005829">
    <property type="term" value="C:cytosol"/>
    <property type="evidence" value="ECO:0007669"/>
    <property type="project" value="TreeGrafter"/>
</dbReference>
<evidence type="ECO:0000313" key="3">
    <source>
        <dbReference type="Proteomes" id="UP000180253"/>
    </source>
</evidence>
<proteinExistence type="predicted"/>
<evidence type="ECO:0000259" key="1">
    <source>
        <dbReference type="Pfam" id="PF20658"/>
    </source>
</evidence>
<keyword evidence="3" id="KW-1185">Reference proteome</keyword>
<dbReference type="Proteomes" id="UP000180253">
    <property type="component" value="Unassembled WGS sequence"/>
</dbReference>
<dbReference type="PANTHER" id="PTHR42739:SF1">
    <property type="entry name" value="MALATE SYNTHASE G"/>
    <property type="match status" value="1"/>
</dbReference>
<dbReference type="Pfam" id="PF20658">
    <property type="entry name" value="MSG_insertion"/>
    <property type="match status" value="1"/>
</dbReference>
<dbReference type="GO" id="GO:0000287">
    <property type="term" value="F:magnesium ion binding"/>
    <property type="evidence" value="ECO:0007669"/>
    <property type="project" value="TreeGrafter"/>
</dbReference>